<name>A0A821FEJ3_9BILA</name>
<evidence type="ECO:0000256" key="7">
    <source>
        <dbReference type="ARBA" id="ARBA00023026"/>
    </source>
</evidence>
<dbReference type="Pfam" id="PF03496">
    <property type="entry name" value="ADPrib_exo_Tox"/>
    <property type="match status" value="1"/>
</dbReference>
<dbReference type="SUPFAM" id="SSF56399">
    <property type="entry name" value="ADP-ribosylation"/>
    <property type="match status" value="1"/>
</dbReference>
<keyword evidence="2" id="KW-0964">Secreted</keyword>
<evidence type="ECO:0000256" key="6">
    <source>
        <dbReference type="ARBA" id="ARBA00022695"/>
    </source>
</evidence>
<sequence length="216" mass="25215">MSRSESGISSRYITTTLPVTWPKSRSETYRRITQSDVHTESINIDTVFRKWTIEGPDSCYKQINRALLHDDHHSLSIHANYINELRAAIKQNLSWEPIKVYRGLKFNSFSEDKIHVGMTFLWPTFSSTSRDRRVAKMFGSYLFEIEASSNDGTYRADISNYSQYQGEKEILFYPYSGFRVKNFFNDAKVIQLECIDTLKVEASQKEFRENMPCSIQ</sequence>
<comment type="subcellular location">
    <subcellularLocation>
        <location evidence="1">Secreted</location>
    </subcellularLocation>
</comment>
<dbReference type="Proteomes" id="UP000663862">
    <property type="component" value="Unassembled WGS sequence"/>
</dbReference>
<reference evidence="9" key="1">
    <citation type="submission" date="2021-02" db="EMBL/GenBank/DDBJ databases">
        <authorList>
            <person name="Nowell W R."/>
        </authorList>
    </citation>
    <scope>NUCLEOTIDE SEQUENCE</scope>
</reference>
<evidence type="ECO:0000313" key="9">
    <source>
        <dbReference type="EMBL" id="CAF4648167.1"/>
    </source>
</evidence>
<evidence type="ECO:0000256" key="4">
    <source>
        <dbReference type="ARBA" id="ARBA00022676"/>
    </source>
</evidence>
<evidence type="ECO:0000256" key="5">
    <source>
        <dbReference type="ARBA" id="ARBA00022679"/>
    </source>
</evidence>
<gene>
    <name evidence="9" type="ORF">TSG867_LOCUS30613</name>
</gene>
<evidence type="ECO:0000256" key="3">
    <source>
        <dbReference type="ARBA" id="ARBA00022656"/>
    </source>
</evidence>
<keyword evidence="6" id="KW-0548">Nucleotidyltransferase</keyword>
<proteinExistence type="predicted"/>
<dbReference type="GO" id="GO:0016779">
    <property type="term" value="F:nucleotidyltransferase activity"/>
    <property type="evidence" value="ECO:0007669"/>
    <property type="project" value="UniProtKB-KW"/>
</dbReference>
<dbReference type="InterPro" id="IPR050999">
    <property type="entry name" value="ADP-ribosyltransferase_ARG"/>
</dbReference>
<protein>
    <recommendedName>
        <fullName evidence="8">ADP ribosyltransferase domain-containing protein</fullName>
    </recommendedName>
</protein>
<feature type="domain" description="ADP ribosyltransferase" evidence="8">
    <location>
        <begin position="59"/>
        <end position="182"/>
    </location>
</feature>
<dbReference type="PANTHER" id="PTHR10339:SF25">
    <property type="entry name" value="SECRETED EXOENZYME S"/>
    <property type="match status" value="1"/>
</dbReference>
<keyword evidence="5" id="KW-0808">Transferase</keyword>
<dbReference type="EMBL" id="CAJOBQ010005002">
    <property type="protein sequence ID" value="CAF4648167.1"/>
    <property type="molecule type" value="Genomic_DNA"/>
</dbReference>
<dbReference type="GO" id="GO:0005576">
    <property type="term" value="C:extracellular region"/>
    <property type="evidence" value="ECO:0007669"/>
    <property type="project" value="UniProtKB-SubCell"/>
</dbReference>
<dbReference type="AlphaFoldDB" id="A0A821FEJ3"/>
<dbReference type="PROSITE" id="PS51996">
    <property type="entry name" value="TR_MART"/>
    <property type="match status" value="1"/>
</dbReference>
<evidence type="ECO:0000256" key="2">
    <source>
        <dbReference type="ARBA" id="ARBA00022525"/>
    </source>
</evidence>
<evidence type="ECO:0000256" key="1">
    <source>
        <dbReference type="ARBA" id="ARBA00004613"/>
    </source>
</evidence>
<dbReference type="PANTHER" id="PTHR10339">
    <property type="entry name" value="ADP-RIBOSYLTRANSFERASE"/>
    <property type="match status" value="1"/>
</dbReference>
<organism evidence="9 10">
    <name type="scientific">Rotaria socialis</name>
    <dbReference type="NCBI Taxonomy" id="392032"/>
    <lineage>
        <taxon>Eukaryota</taxon>
        <taxon>Metazoa</taxon>
        <taxon>Spiralia</taxon>
        <taxon>Gnathifera</taxon>
        <taxon>Rotifera</taxon>
        <taxon>Eurotatoria</taxon>
        <taxon>Bdelloidea</taxon>
        <taxon>Philodinida</taxon>
        <taxon>Philodinidae</taxon>
        <taxon>Rotaria</taxon>
    </lineage>
</organism>
<dbReference type="InterPro" id="IPR003540">
    <property type="entry name" value="ADP-ribosyltransferase"/>
</dbReference>
<dbReference type="Gene3D" id="3.90.176.10">
    <property type="entry name" value="Toxin ADP-ribosyltransferase, Chain A, domain 1"/>
    <property type="match status" value="1"/>
</dbReference>
<keyword evidence="7" id="KW-0843">Virulence</keyword>
<keyword evidence="4" id="KW-0328">Glycosyltransferase</keyword>
<comment type="caution">
    <text evidence="9">The sequence shown here is derived from an EMBL/GenBank/DDBJ whole genome shotgun (WGS) entry which is preliminary data.</text>
</comment>
<keyword evidence="3" id="KW-0800">Toxin</keyword>
<evidence type="ECO:0000259" key="8">
    <source>
        <dbReference type="Pfam" id="PF03496"/>
    </source>
</evidence>
<dbReference type="GO" id="GO:0003950">
    <property type="term" value="F:NAD+ poly-ADP-ribosyltransferase activity"/>
    <property type="evidence" value="ECO:0007669"/>
    <property type="project" value="TreeGrafter"/>
</dbReference>
<evidence type="ECO:0000313" key="10">
    <source>
        <dbReference type="Proteomes" id="UP000663862"/>
    </source>
</evidence>
<dbReference type="GO" id="GO:0090729">
    <property type="term" value="F:toxin activity"/>
    <property type="evidence" value="ECO:0007669"/>
    <property type="project" value="UniProtKB-KW"/>
</dbReference>
<accession>A0A821FEJ3</accession>